<dbReference type="RefSeq" id="WP_246421598.1">
    <property type="nucleotide sequence ID" value="NZ_JACHDS010000001.1"/>
</dbReference>
<evidence type="ECO:0000313" key="3">
    <source>
        <dbReference type="EMBL" id="MBB6170956.1"/>
    </source>
</evidence>
<sequence>MDSEKAMKFKTAGNIGCYWRDGEFLVRNHRTRANITADPLSAHVLGLFTEWTDPREAAQDSGLDVRSVENAATALHGAGLLLGEDDDGEEAADERLCARWGPWAPEGAAFHFATRNEEFADATDEIKDELVAGGRPALFTTYPEAERLFLPRSPVPLDSPFEKVLYARRTHRAFADRPIAREHLAALLSTSFGPKDFIAADQFGTLMLRTSPSGGARHELEAYVAVFDVEDVAPGVYHYGVRDHCLELVARGDHRERLASLCGDQQGVAQAGAAVVLTAVIDRLTAKYRHPRAYRVMLMNAGHLAQTFALTATALGLGPFQTAAFHDEGVEDLLGVDGITEPALYVLAVGTPAADAQGRVSHLHGPTTLDSARMTRFDGSGQGG</sequence>
<accession>A0A7W9YG87</accession>
<dbReference type="Gene3D" id="3.40.109.10">
    <property type="entry name" value="NADH Oxidase"/>
    <property type="match status" value="1"/>
</dbReference>
<dbReference type="EMBL" id="JACHDS010000001">
    <property type="protein sequence ID" value="MBB6170956.1"/>
    <property type="molecule type" value="Genomic_DNA"/>
</dbReference>
<comment type="caution">
    <text evidence="3">The sequence shown here is derived from an EMBL/GenBank/DDBJ whole genome shotgun (WGS) entry which is preliminary data.</text>
</comment>
<organism evidence="3 4">
    <name type="scientific">Nocardiopsis mwathae</name>
    <dbReference type="NCBI Taxonomy" id="1472723"/>
    <lineage>
        <taxon>Bacteria</taxon>
        <taxon>Bacillati</taxon>
        <taxon>Actinomycetota</taxon>
        <taxon>Actinomycetes</taxon>
        <taxon>Streptosporangiales</taxon>
        <taxon>Nocardiopsidaceae</taxon>
        <taxon>Nocardiopsis</taxon>
    </lineage>
</organism>
<dbReference type="Pfam" id="PF00881">
    <property type="entry name" value="Nitroreductase"/>
    <property type="match status" value="1"/>
</dbReference>
<dbReference type="PANTHER" id="PTHR43745">
    <property type="entry name" value="NITROREDUCTASE MJ1384-RELATED"/>
    <property type="match status" value="1"/>
</dbReference>
<reference evidence="3 4" key="1">
    <citation type="submission" date="2020-08" db="EMBL/GenBank/DDBJ databases">
        <title>Sequencing the genomes of 1000 actinobacteria strains.</title>
        <authorList>
            <person name="Klenk H.-P."/>
        </authorList>
    </citation>
    <scope>NUCLEOTIDE SEQUENCE [LARGE SCALE GENOMIC DNA]</scope>
    <source>
        <strain evidence="3 4">DSM 46659</strain>
    </source>
</reference>
<dbReference type="InterPro" id="IPR052544">
    <property type="entry name" value="Bacteriocin_Proc_Enz"/>
</dbReference>
<dbReference type="InterPro" id="IPR000415">
    <property type="entry name" value="Nitroreductase-like"/>
</dbReference>
<feature type="region of interest" description="Disordered" evidence="1">
    <location>
        <begin position="362"/>
        <end position="384"/>
    </location>
</feature>
<gene>
    <name evidence="3" type="ORF">HNR23_001016</name>
</gene>
<evidence type="ECO:0000256" key="1">
    <source>
        <dbReference type="SAM" id="MobiDB-lite"/>
    </source>
</evidence>
<evidence type="ECO:0000313" key="4">
    <source>
        <dbReference type="Proteomes" id="UP000546642"/>
    </source>
</evidence>
<proteinExistence type="predicted"/>
<dbReference type="GO" id="GO:0016491">
    <property type="term" value="F:oxidoreductase activity"/>
    <property type="evidence" value="ECO:0007669"/>
    <property type="project" value="InterPro"/>
</dbReference>
<evidence type="ECO:0000259" key="2">
    <source>
        <dbReference type="Pfam" id="PF00881"/>
    </source>
</evidence>
<feature type="domain" description="Nitroreductase" evidence="2">
    <location>
        <begin position="167"/>
        <end position="350"/>
    </location>
</feature>
<dbReference type="AlphaFoldDB" id="A0A7W9YG87"/>
<dbReference type="CDD" id="cd02142">
    <property type="entry name" value="McbC_SagB-like_oxidoreductase"/>
    <property type="match status" value="1"/>
</dbReference>
<dbReference type="NCBIfam" id="TIGR03605">
    <property type="entry name" value="antibiot_sagB"/>
    <property type="match status" value="1"/>
</dbReference>
<dbReference type="InterPro" id="IPR020051">
    <property type="entry name" value="SagB-type_dehydrogenase"/>
</dbReference>
<keyword evidence="4" id="KW-1185">Reference proteome</keyword>
<dbReference type="Proteomes" id="UP000546642">
    <property type="component" value="Unassembled WGS sequence"/>
</dbReference>
<protein>
    <submittedName>
        <fullName evidence="3">SagB-type dehydrogenase family enzyme</fullName>
    </submittedName>
</protein>
<name>A0A7W9YG87_9ACTN</name>
<dbReference type="SUPFAM" id="SSF55469">
    <property type="entry name" value="FMN-dependent nitroreductase-like"/>
    <property type="match status" value="1"/>
</dbReference>
<dbReference type="PANTHER" id="PTHR43745:SF2">
    <property type="entry name" value="NITROREDUCTASE MJ1384-RELATED"/>
    <property type="match status" value="1"/>
</dbReference>
<dbReference type="InterPro" id="IPR029479">
    <property type="entry name" value="Nitroreductase"/>
</dbReference>